<dbReference type="Proteomes" id="UP000218334">
    <property type="component" value="Unassembled WGS sequence"/>
</dbReference>
<accession>A0A2H3C3C1</accession>
<gene>
    <name evidence="1" type="ORF">ARMSODRAFT_289290</name>
</gene>
<dbReference type="EMBL" id="KZ293416">
    <property type="protein sequence ID" value="PBK77575.1"/>
    <property type="molecule type" value="Genomic_DNA"/>
</dbReference>
<reference evidence="2" key="1">
    <citation type="journal article" date="2017" name="Nat. Ecol. Evol.">
        <title>Genome expansion and lineage-specific genetic innovations in the forest pathogenic fungi Armillaria.</title>
        <authorList>
            <person name="Sipos G."/>
            <person name="Prasanna A.N."/>
            <person name="Walter M.C."/>
            <person name="O'Connor E."/>
            <person name="Balint B."/>
            <person name="Krizsan K."/>
            <person name="Kiss B."/>
            <person name="Hess J."/>
            <person name="Varga T."/>
            <person name="Slot J."/>
            <person name="Riley R."/>
            <person name="Boka B."/>
            <person name="Rigling D."/>
            <person name="Barry K."/>
            <person name="Lee J."/>
            <person name="Mihaltcheva S."/>
            <person name="LaButti K."/>
            <person name="Lipzen A."/>
            <person name="Waldron R."/>
            <person name="Moloney N.M."/>
            <person name="Sperisen C."/>
            <person name="Kredics L."/>
            <person name="Vagvoelgyi C."/>
            <person name="Patrignani A."/>
            <person name="Fitzpatrick D."/>
            <person name="Nagy I."/>
            <person name="Doyle S."/>
            <person name="Anderson J.B."/>
            <person name="Grigoriev I.V."/>
            <person name="Gueldener U."/>
            <person name="Muensterkoetter M."/>
            <person name="Nagy L.G."/>
        </authorList>
    </citation>
    <scope>NUCLEOTIDE SEQUENCE [LARGE SCALE GENOMIC DNA]</scope>
    <source>
        <strain evidence="2">28-4</strain>
    </source>
</reference>
<sequence length="107" mass="12102">MQVKSARSAKMSEPSLIICPILLVRLSLHLPGQRANLFWRPIGDGSERIDVNAPYIFVKDPQRRITRCTGVESYHALRSGAARNQLYLNRPFPYPILGGCGFLEPFF</sequence>
<evidence type="ECO:0000313" key="2">
    <source>
        <dbReference type="Proteomes" id="UP000218334"/>
    </source>
</evidence>
<organism evidence="1 2">
    <name type="scientific">Armillaria solidipes</name>
    <dbReference type="NCBI Taxonomy" id="1076256"/>
    <lineage>
        <taxon>Eukaryota</taxon>
        <taxon>Fungi</taxon>
        <taxon>Dikarya</taxon>
        <taxon>Basidiomycota</taxon>
        <taxon>Agaricomycotina</taxon>
        <taxon>Agaricomycetes</taxon>
        <taxon>Agaricomycetidae</taxon>
        <taxon>Agaricales</taxon>
        <taxon>Marasmiineae</taxon>
        <taxon>Physalacriaceae</taxon>
        <taxon>Armillaria</taxon>
    </lineage>
</organism>
<proteinExistence type="predicted"/>
<name>A0A2H3C3C1_9AGAR</name>
<protein>
    <submittedName>
        <fullName evidence="1">Uncharacterized protein</fullName>
    </submittedName>
</protein>
<dbReference type="AlphaFoldDB" id="A0A2H3C3C1"/>
<keyword evidence="2" id="KW-1185">Reference proteome</keyword>
<evidence type="ECO:0000313" key="1">
    <source>
        <dbReference type="EMBL" id="PBK77575.1"/>
    </source>
</evidence>